<name>A0AAN6ZUK8_9PEZI</name>
<reference evidence="1" key="1">
    <citation type="journal article" date="2023" name="Mol. Phylogenet. Evol.">
        <title>Genome-scale phylogeny and comparative genomics of the fungal order Sordariales.</title>
        <authorList>
            <person name="Hensen N."/>
            <person name="Bonometti L."/>
            <person name="Westerberg I."/>
            <person name="Brannstrom I.O."/>
            <person name="Guillou S."/>
            <person name="Cros-Aarteil S."/>
            <person name="Calhoun S."/>
            <person name="Haridas S."/>
            <person name="Kuo A."/>
            <person name="Mondo S."/>
            <person name="Pangilinan J."/>
            <person name="Riley R."/>
            <person name="LaButti K."/>
            <person name="Andreopoulos B."/>
            <person name="Lipzen A."/>
            <person name="Chen C."/>
            <person name="Yan M."/>
            <person name="Daum C."/>
            <person name="Ng V."/>
            <person name="Clum A."/>
            <person name="Steindorff A."/>
            <person name="Ohm R.A."/>
            <person name="Martin F."/>
            <person name="Silar P."/>
            <person name="Natvig D.O."/>
            <person name="Lalanne C."/>
            <person name="Gautier V."/>
            <person name="Ament-Velasquez S.L."/>
            <person name="Kruys A."/>
            <person name="Hutchinson M.I."/>
            <person name="Powell A.J."/>
            <person name="Barry K."/>
            <person name="Miller A.N."/>
            <person name="Grigoriev I.V."/>
            <person name="Debuchy R."/>
            <person name="Gladieux P."/>
            <person name="Hiltunen Thoren M."/>
            <person name="Johannesson H."/>
        </authorList>
    </citation>
    <scope>NUCLEOTIDE SEQUENCE</scope>
    <source>
        <strain evidence="1">CBS 538.74</strain>
    </source>
</reference>
<accession>A0AAN6ZUK8</accession>
<evidence type="ECO:0000313" key="2">
    <source>
        <dbReference type="Proteomes" id="UP001302745"/>
    </source>
</evidence>
<evidence type="ECO:0000313" key="1">
    <source>
        <dbReference type="EMBL" id="KAK4150669.1"/>
    </source>
</evidence>
<proteinExistence type="predicted"/>
<protein>
    <submittedName>
        <fullName evidence="1">Uncharacterized protein</fullName>
    </submittedName>
</protein>
<gene>
    <name evidence="1" type="ORF">C8A00DRAFT_45988</name>
</gene>
<reference evidence="1" key="2">
    <citation type="submission" date="2023-05" db="EMBL/GenBank/DDBJ databases">
        <authorList>
            <consortium name="Lawrence Berkeley National Laboratory"/>
            <person name="Steindorff A."/>
            <person name="Hensen N."/>
            <person name="Bonometti L."/>
            <person name="Westerberg I."/>
            <person name="Brannstrom I.O."/>
            <person name="Guillou S."/>
            <person name="Cros-Aarteil S."/>
            <person name="Calhoun S."/>
            <person name="Haridas S."/>
            <person name="Kuo A."/>
            <person name="Mondo S."/>
            <person name="Pangilinan J."/>
            <person name="Riley R."/>
            <person name="Labutti K."/>
            <person name="Andreopoulos B."/>
            <person name="Lipzen A."/>
            <person name="Chen C."/>
            <person name="Yanf M."/>
            <person name="Daum C."/>
            <person name="Ng V."/>
            <person name="Clum A."/>
            <person name="Ohm R."/>
            <person name="Martin F."/>
            <person name="Silar P."/>
            <person name="Natvig D."/>
            <person name="Lalanne C."/>
            <person name="Gautier V."/>
            <person name="Ament-Velasquez S.L."/>
            <person name="Kruys A."/>
            <person name="Hutchinson M.I."/>
            <person name="Powell A.J."/>
            <person name="Barry K."/>
            <person name="Miller A.N."/>
            <person name="Grigoriev I.V."/>
            <person name="Debuchy R."/>
            <person name="Gladieux P."/>
            <person name="Thoren M.H."/>
            <person name="Johannesson H."/>
        </authorList>
    </citation>
    <scope>NUCLEOTIDE SEQUENCE</scope>
    <source>
        <strain evidence="1">CBS 538.74</strain>
    </source>
</reference>
<dbReference type="EMBL" id="MU857057">
    <property type="protein sequence ID" value="KAK4150669.1"/>
    <property type="molecule type" value="Genomic_DNA"/>
</dbReference>
<sequence>MAPRSSDPDTLKGYDMVITVSQDAINKQFQRLYDTEIPSALMPDPEELEGFEALPAAKHYINHQVKINPQTLVEWNTPGFEDLRPEVRPDDGLFFLESEKWVEGEIEAPFVTFGEEEGNYRCVRVNLKFRSGLLHYMISGRPVKADLAGCTLSWLTDLSHREVGNVMKDIVAASGNPKNPTLVAKPVLDKFDEVSEQNYTVTALFCLFQSTKVVNSFKFVDFKGVNKTQTAASNEAANLLSSYFQALNDRCHVASTPNNPFVLGYGLTQEVAAQTPEQRARAENVPYLVPKQFDLSVTKGDGNYSKGVINYCILTRRPQGVAEHDISIKADPGAGFWQDGDTPFKRVRANGMSSGADGVMAFSRAVFRDMWLKEQFLKYFKVDTAELARTLVPKDDNTARAPGLSNNTESITANGPNKLTLKQDFTFQDMSCQEMNAQRMQESEQLSIFVKLVLQASALVPALELKYNQKRLAKGYSEAILTYTSDVQQDSSIDKALDQQRRLKFDIELKSLVTITQQASGICNINRLAEDKWRLLKWLTPPTIAHELLTNLDHYKRIFSEWRDARRADVQITTRAGFDMSPAGDTWKLDLIKAKPRTTIPLGSEELPRQVIGPQTYSTFENMAGVQKLQSMNERSKDDGVVIELSNHEMFKEFGTGKGMDRFAEPAKQWASDFESRLEASMAALASSLQTKLILPAGNVFEFKSLNTDSEGHVYTLITYKTTAKLSQITPGN</sequence>
<dbReference type="AlphaFoldDB" id="A0AAN6ZUK8"/>
<organism evidence="1 2">
    <name type="scientific">Chaetomidium leptoderma</name>
    <dbReference type="NCBI Taxonomy" id="669021"/>
    <lineage>
        <taxon>Eukaryota</taxon>
        <taxon>Fungi</taxon>
        <taxon>Dikarya</taxon>
        <taxon>Ascomycota</taxon>
        <taxon>Pezizomycotina</taxon>
        <taxon>Sordariomycetes</taxon>
        <taxon>Sordariomycetidae</taxon>
        <taxon>Sordariales</taxon>
        <taxon>Chaetomiaceae</taxon>
        <taxon>Chaetomidium</taxon>
    </lineage>
</organism>
<comment type="caution">
    <text evidence="1">The sequence shown here is derived from an EMBL/GenBank/DDBJ whole genome shotgun (WGS) entry which is preliminary data.</text>
</comment>
<keyword evidence="2" id="KW-1185">Reference proteome</keyword>
<dbReference type="Proteomes" id="UP001302745">
    <property type="component" value="Unassembled WGS sequence"/>
</dbReference>